<keyword evidence="9" id="KW-0472">Membrane</keyword>
<accession>A0ABP0EZT3</accession>
<dbReference type="Proteomes" id="UP001642483">
    <property type="component" value="Unassembled WGS sequence"/>
</dbReference>
<evidence type="ECO:0000256" key="4">
    <source>
        <dbReference type="ARBA" id="ARBA00022547"/>
    </source>
</evidence>
<keyword evidence="5" id="KW-0375">Hydrogen ion transport</keyword>
<evidence type="ECO:0000256" key="12">
    <source>
        <dbReference type="ARBA" id="ARBA00073749"/>
    </source>
</evidence>
<evidence type="ECO:0000256" key="7">
    <source>
        <dbReference type="ARBA" id="ARBA00023065"/>
    </source>
</evidence>
<dbReference type="SUPFAM" id="SSF111357">
    <property type="entry name" value="Mitochondrial ATP synthase coupling factor 6"/>
    <property type="match status" value="1"/>
</dbReference>
<keyword evidence="6" id="KW-0999">Mitochondrion inner membrane</keyword>
<organism evidence="13 14">
    <name type="scientific">Clavelina lepadiformis</name>
    <name type="common">Light-bulb sea squirt</name>
    <name type="synonym">Ascidia lepadiformis</name>
    <dbReference type="NCBI Taxonomy" id="159417"/>
    <lineage>
        <taxon>Eukaryota</taxon>
        <taxon>Metazoa</taxon>
        <taxon>Chordata</taxon>
        <taxon>Tunicata</taxon>
        <taxon>Ascidiacea</taxon>
        <taxon>Aplousobranchia</taxon>
        <taxon>Clavelinidae</taxon>
        <taxon>Clavelina</taxon>
    </lineage>
</organism>
<keyword evidence="14" id="KW-1185">Reference proteome</keyword>
<comment type="function">
    <text evidence="11">Subunit F6, of the mitochondrial membrane ATP synthase complex (F(1)F(0) ATP synthase or Complex V) that produces ATP from ADP in the presence of a proton gradient across the membrane which is generated by electron transport complexes of the respiratory chain. ATP synthase complex consist of a soluble F(1) head domain - the catalytic core - and a membrane F(1) domain - the membrane proton channel. These two domains are linked by a central stalk rotating inside the F(1) region and a stationary peripheral stalk. During catalysis, ATP synthesis in the catalytic domain of F(1) is coupled via a rotary mechanism of the central stalk subunits to proton translocation. In vivo, can only synthesize ATP although its ATP hydrolase activity can be activated artificially in vitro. Part of the complex F(0) domain. Part of the complex F(0) domain and the peripheric stalk, which acts as a stator to hold the catalytic alpha(3)beta(3) subcomplex and subunit a/ATP6 static relative to the rotary elements.</text>
</comment>
<evidence type="ECO:0000256" key="3">
    <source>
        <dbReference type="ARBA" id="ARBA00022448"/>
    </source>
</evidence>
<dbReference type="PANTHER" id="PTHR12441:SF10">
    <property type="entry name" value="ATP SYNTHASE-COUPLING FACTOR 6, MITOCHONDRIAL"/>
    <property type="match status" value="1"/>
</dbReference>
<name>A0ABP0EZT3_CLALP</name>
<evidence type="ECO:0000256" key="11">
    <source>
        <dbReference type="ARBA" id="ARBA00059339"/>
    </source>
</evidence>
<dbReference type="EMBL" id="CAWYQH010000002">
    <property type="protein sequence ID" value="CAK8673000.1"/>
    <property type="molecule type" value="Genomic_DNA"/>
</dbReference>
<dbReference type="InterPro" id="IPR008387">
    <property type="entry name" value="ATP_synth_f6_mt"/>
</dbReference>
<keyword evidence="7" id="KW-0406">Ion transport</keyword>
<dbReference type="Pfam" id="PF05511">
    <property type="entry name" value="ATP-synt_F6"/>
    <property type="match status" value="1"/>
</dbReference>
<evidence type="ECO:0000256" key="5">
    <source>
        <dbReference type="ARBA" id="ARBA00022781"/>
    </source>
</evidence>
<keyword evidence="4" id="KW-0138">CF(0)</keyword>
<evidence type="ECO:0000256" key="2">
    <source>
        <dbReference type="ARBA" id="ARBA00007346"/>
    </source>
</evidence>
<protein>
    <recommendedName>
        <fullName evidence="12">ATP synthase peripheral stalk subunit F6, mitochondrial</fullName>
    </recommendedName>
    <alternativeName>
        <fullName evidence="10">ATP synthase peripheral stalk subunit F6</fullName>
    </alternativeName>
</protein>
<keyword evidence="3" id="KW-0813">Transport</keyword>
<sequence>MLRSGVQIASAVARCVTARTTHRCISVTAVNKALDPVQKVFADQISKYNDLSSKQGGGAVDAGPEYEQARQEAINRIAKMFNVTDDPLKFPEFKFEEPDLNQDDTDFTES</sequence>
<comment type="caution">
    <text evidence="13">The sequence shown here is derived from an EMBL/GenBank/DDBJ whole genome shotgun (WGS) entry which is preliminary data.</text>
</comment>
<keyword evidence="8" id="KW-0496">Mitochondrion</keyword>
<dbReference type="PANTHER" id="PTHR12441">
    <property type="entry name" value="ATP SYNTHASE COUPLING FACTOR 6, MITOCHONDRIAL"/>
    <property type="match status" value="1"/>
</dbReference>
<comment type="subcellular location">
    <subcellularLocation>
        <location evidence="1">Mitochondrion inner membrane</location>
    </subcellularLocation>
</comment>
<dbReference type="InterPro" id="IPR036204">
    <property type="entry name" value="ATP_synth_f6_sf_mt"/>
</dbReference>
<evidence type="ECO:0000256" key="9">
    <source>
        <dbReference type="ARBA" id="ARBA00023136"/>
    </source>
</evidence>
<gene>
    <name evidence="13" type="ORF">CVLEPA_LOCUS2789</name>
</gene>
<comment type="similarity">
    <text evidence="2">Belongs to the eukaryotic ATPase subunit F6 family.</text>
</comment>
<evidence type="ECO:0000256" key="6">
    <source>
        <dbReference type="ARBA" id="ARBA00022792"/>
    </source>
</evidence>
<evidence type="ECO:0000256" key="8">
    <source>
        <dbReference type="ARBA" id="ARBA00023128"/>
    </source>
</evidence>
<evidence type="ECO:0000313" key="13">
    <source>
        <dbReference type="EMBL" id="CAK8673000.1"/>
    </source>
</evidence>
<proteinExistence type="inferred from homology"/>
<evidence type="ECO:0000256" key="10">
    <source>
        <dbReference type="ARBA" id="ARBA00029863"/>
    </source>
</evidence>
<evidence type="ECO:0000256" key="1">
    <source>
        <dbReference type="ARBA" id="ARBA00004273"/>
    </source>
</evidence>
<reference evidence="13 14" key="1">
    <citation type="submission" date="2024-02" db="EMBL/GenBank/DDBJ databases">
        <authorList>
            <person name="Daric V."/>
            <person name="Darras S."/>
        </authorList>
    </citation>
    <scope>NUCLEOTIDE SEQUENCE [LARGE SCALE GENOMIC DNA]</scope>
</reference>
<evidence type="ECO:0000313" key="14">
    <source>
        <dbReference type="Proteomes" id="UP001642483"/>
    </source>
</evidence>
<dbReference type="Gene3D" id="1.10.246.110">
    <property type="entry name" value="Mitochondrial ATP synthase-coupling factor 6"/>
    <property type="match status" value="1"/>
</dbReference>